<feature type="chain" id="PRO_5016367007" description="Haem-binding uptake Tiki superfamily ChaN domain-containing protein" evidence="1">
    <location>
        <begin position="22"/>
        <end position="94"/>
    </location>
</feature>
<accession>A0A317CH70</accession>
<dbReference type="SUPFAM" id="SSF159501">
    <property type="entry name" value="EreA/ChaN-like"/>
    <property type="match status" value="1"/>
</dbReference>
<keyword evidence="1" id="KW-0732">Signal</keyword>
<comment type="caution">
    <text evidence="2">The sequence shown here is derived from an EMBL/GenBank/DDBJ whole genome shotgun (WGS) entry which is preliminary data.</text>
</comment>
<gene>
    <name evidence="2" type="ORF">DKT75_06030</name>
</gene>
<keyword evidence="3" id="KW-1185">Reference proteome</keyword>
<protein>
    <recommendedName>
        <fullName evidence="4">Haem-binding uptake Tiki superfamily ChaN domain-containing protein</fullName>
    </recommendedName>
</protein>
<evidence type="ECO:0008006" key="4">
    <source>
        <dbReference type="Google" id="ProtNLM"/>
    </source>
</evidence>
<sequence>MIKQLTTLSMLVLLLNGCALNAVPKQPVSVSSLATAYDYQLLDPEYRPISLAQMTAAASKADVVFIGEYHGNHASHLLQAELLAAPDDFVDGAV</sequence>
<dbReference type="RefSeq" id="WP_109822523.1">
    <property type="nucleotide sequence ID" value="NZ_QGKL01000019.1"/>
</dbReference>
<dbReference type="EMBL" id="QGKL01000019">
    <property type="protein sequence ID" value="PWQ97481.1"/>
    <property type="molecule type" value="Genomic_DNA"/>
</dbReference>
<name>A0A317CH70_9GAMM</name>
<feature type="signal peptide" evidence="1">
    <location>
        <begin position="1"/>
        <end position="21"/>
    </location>
</feature>
<evidence type="ECO:0000313" key="2">
    <source>
        <dbReference type="EMBL" id="PWQ97481.1"/>
    </source>
</evidence>
<dbReference type="Gene3D" id="3.40.50.11550">
    <property type="match status" value="1"/>
</dbReference>
<reference evidence="2 3" key="1">
    <citation type="submission" date="2018-05" db="EMBL/GenBank/DDBJ databases">
        <title>Leucothrix arctica sp. nov., isolated from Arctic seawater.</title>
        <authorList>
            <person name="Choi A."/>
            <person name="Baek K."/>
        </authorList>
    </citation>
    <scope>NUCLEOTIDE SEQUENCE [LARGE SCALE GENOMIC DNA]</scope>
    <source>
        <strain evidence="2 3">IMCC9719</strain>
    </source>
</reference>
<evidence type="ECO:0000256" key="1">
    <source>
        <dbReference type="SAM" id="SignalP"/>
    </source>
</evidence>
<organism evidence="2 3">
    <name type="scientific">Leucothrix arctica</name>
    <dbReference type="NCBI Taxonomy" id="1481894"/>
    <lineage>
        <taxon>Bacteria</taxon>
        <taxon>Pseudomonadati</taxon>
        <taxon>Pseudomonadota</taxon>
        <taxon>Gammaproteobacteria</taxon>
        <taxon>Thiotrichales</taxon>
        <taxon>Thiotrichaceae</taxon>
        <taxon>Leucothrix</taxon>
    </lineage>
</organism>
<dbReference type="Proteomes" id="UP000245506">
    <property type="component" value="Unassembled WGS sequence"/>
</dbReference>
<evidence type="ECO:0000313" key="3">
    <source>
        <dbReference type="Proteomes" id="UP000245506"/>
    </source>
</evidence>
<dbReference type="AlphaFoldDB" id="A0A317CH70"/>
<proteinExistence type="predicted"/>